<keyword evidence="5" id="KW-0963">Cytoplasm</keyword>
<comment type="catalytic activity">
    <reaction evidence="1 10 11">
        <text>Endonucleolytic cleavage to 5'-phosphomonoester.</text>
        <dbReference type="EC" id="3.1.26.4"/>
    </reaction>
</comment>
<dbReference type="AlphaFoldDB" id="A0A0G0GY24"/>
<evidence type="ECO:0000256" key="3">
    <source>
        <dbReference type="ARBA" id="ARBA00004496"/>
    </source>
</evidence>
<dbReference type="GO" id="GO:0003723">
    <property type="term" value="F:RNA binding"/>
    <property type="evidence" value="ECO:0007669"/>
    <property type="project" value="UniProtKB-UniRule"/>
</dbReference>
<dbReference type="InterPro" id="IPR012337">
    <property type="entry name" value="RNaseH-like_sf"/>
</dbReference>
<evidence type="ECO:0000256" key="7">
    <source>
        <dbReference type="ARBA" id="ARBA00022723"/>
    </source>
</evidence>
<comment type="cofactor">
    <cofactor evidence="10">
        <name>Mn(2+)</name>
        <dbReference type="ChEBI" id="CHEBI:29035"/>
    </cofactor>
    <cofactor evidence="10">
        <name>Mg(2+)</name>
        <dbReference type="ChEBI" id="CHEBI:18420"/>
    </cofactor>
    <text evidence="10">Manganese or magnesium. Binds 1 divalent metal ion per monomer in the absence of substrate. May bind a second metal ion after substrate binding.</text>
</comment>
<dbReference type="PROSITE" id="PS51975">
    <property type="entry name" value="RNASE_H_2"/>
    <property type="match status" value="1"/>
</dbReference>
<dbReference type="Proteomes" id="UP000034852">
    <property type="component" value="Unassembled WGS sequence"/>
</dbReference>
<evidence type="ECO:0000256" key="11">
    <source>
        <dbReference type="RuleBase" id="RU003515"/>
    </source>
</evidence>
<evidence type="ECO:0000256" key="9">
    <source>
        <dbReference type="ARBA" id="ARBA00022801"/>
    </source>
</evidence>
<sequence>MRSPLKPIYELKLLNEGYDAIIGIDEAGRGPWAGPVSIVAYIFSLETVALNGVHDSKLVTPKNRRIIFEKFSKYPDQFIYSHKTSDTIDQLGIGKTIEQSISELVKKIQISLNGMKILFLIDGYFKSKFDCEYELIKSGDRKFYSIAAASI</sequence>
<evidence type="ECO:0000256" key="2">
    <source>
        <dbReference type="ARBA" id="ARBA00004065"/>
    </source>
</evidence>
<dbReference type="GO" id="GO:0004523">
    <property type="term" value="F:RNA-DNA hybrid ribonuclease activity"/>
    <property type="evidence" value="ECO:0007669"/>
    <property type="project" value="UniProtKB-UniRule"/>
</dbReference>
<dbReference type="GO" id="GO:0005737">
    <property type="term" value="C:cytoplasm"/>
    <property type="evidence" value="ECO:0007669"/>
    <property type="project" value="UniProtKB-SubCell"/>
</dbReference>
<keyword evidence="7 10" id="KW-0479">Metal-binding</keyword>
<evidence type="ECO:0000256" key="1">
    <source>
        <dbReference type="ARBA" id="ARBA00000077"/>
    </source>
</evidence>
<feature type="domain" description="RNase H type-2" evidence="12">
    <location>
        <begin position="19"/>
        <end position="151"/>
    </location>
</feature>
<keyword evidence="8 10" id="KW-0255">Endonuclease</keyword>
<protein>
    <recommendedName>
        <fullName evidence="11">Ribonuclease</fullName>
        <ecNumber evidence="11">3.1.26.4</ecNumber>
    </recommendedName>
</protein>
<organism evidence="13 14">
    <name type="scientific">candidate division WS6 bacterium GW2011_GWA2_37_6</name>
    <dbReference type="NCBI Taxonomy" id="1619087"/>
    <lineage>
        <taxon>Bacteria</taxon>
        <taxon>Candidatus Dojkabacteria</taxon>
    </lineage>
</organism>
<evidence type="ECO:0000256" key="8">
    <source>
        <dbReference type="ARBA" id="ARBA00022759"/>
    </source>
</evidence>
<dbReference type="InterPro" id="IPR001352">
    <property type="entry name" value="RNase_HII/HIII"/>
</dbReference>
<evidence type="ECO:0000256" key="4">
    <source>
        <dbReference type="ARBA" id="ARBA00008378"/>
    </source>
</evidence>
<evidence type="ECO:0000256" key="10">
    <source>
        <dbReference type="PROSITE-ProRule" id="PRU01319"/>
    </source>
</evidence>
<dbReference type="GO" id="GO:0043137">
    <property type="term" value="P:DNA replication, removal of RNA primer"/>
    <property type="evidence" value="ECO:0007669"/>
    <property type="project" value="TreeGrafter"/>
</dbReference>
<dbReference type="Pfam" id="PF01351">
    <property type="entry name" value="RNase_HII"/>
    <property type="match status" value="1"/>
</dbReference>
<reference evidence="13 14" key="1">
    <citation type="journal article" date="2015" name="Nature">
        <title>rRNA introns, odd ribosomes, and small enigmatic genomes across a large radiation of phyla.</title>
        <authorList>
            <person name="Brown C.T."/>
            <person name="Hug L.A."/>
            <person name="Thomas B.C."/>
            <person name="Sharon I."/>
            <person name="Castelle C.J."/>
            <person name="Singh A."/>
            <person name="Wilkins M.J."/>
            <person name="Williams K.H."/>
            <person name="Banfield J.F."/>
        </authorList>
    </citation>
    <scope>NUCLEOTIDE SEQUENCE [LARGE SCALE GENOMIC DNA]</scope>
</reference>
<evidence type="ECO:0000256" key="6">
    <source>
        <dbReference type="ARBA" id="ARBA00022722"/>
    </source>
</evidence>
<dbReference type="EC" id="3.1.26.4" evidence="11"/>
<dbReference type="GO" id="GO:0006298">
    <property type="term" value="P:mismatch repair"/>
    <property type="evidence" value="ECO:0007669"/>
    <property type="project" value="TreeGrafter"/>
</dbReference>
<dbReference type="GO" id="GO:0046872">
    <property type="term" value="F:metal ion binding"/>
    <property type="evidence" value="ECO:0007669"/>
    <property type="project" value="UniProtKB-KW"/>
</dbReference>
<feature type="binding site" evidence="10">
    <location>
        <position position="122"/>
    </location>
    <ligand>
        <name>a divalent metal cation</name>
        <dbReference type="ChEBI" id="CHEBI:60240"/>
    </ligand>
</feature>
<dbReference type="InterPro" id="IPR024567">
    <property type="entry name" value="RNase_HII/HIII_dom"/>
</dbReference>
<dbReference type="GO" id="GO:0032299">
    <property type="term" value="C:ribonuclease H2 complex"/>
    <property type="evidence" value="ECO:0007669"/>
    <property type="project" value="TreeGrafter"/>
</dbReference>
<evidence type="ECO:0000313" key="13">
    <source>
        <dbReference type="EMBL" id="KKQ34962.1"/>
    </source>
</evidence>
<comment type="function">
    <text evidence="2 11">Endonuclease that specifically degrades the RNA of RNA-DNA hybrids.</text>
</comment>
<feature type="binding site" evidence="10">
    <location>
        <position position="26"/>
    </location>
    <ligand>
        <name>a divalent metal cation</name>
        <dbReference type="ChEBI" id="CHEBI:60240"/>
    </ligand>
</feature>
<evidence type="ECO:0000256" key="5">
    <source>
        <dbReference type="ARBA" id="ARBA00022490"/>
    </source>
</evidence>
<comment type="caution">
    <text evidence="13">The sequence shown here is derived from an EMBL/GenBank/DDBJ whole genome shotgun (WGS) entry which is preliminary data.</text>
</comment>
<keyword evidence="6 10" id="KW-0540">Nuclease</keyword>
<feature type="non-terminal residue" evidence="13">
    <location>
        <position position="151"/>
    </location>
</feature>
<evidence type="ECO:0000259" key="12">
    <source>
        <dbReference type="PROSITE" id="PS51975"/>
    </source>
</evidence>
<proteinExistence type="inferred from homology"/>
<comment type="subcellular location">
    <subcellularLocation>
        <location evidence="3">Cytoplasm</location>
    </subcellularLocation>
</comment>
<accession>A0A0G0GY24</accession>
<gene>
    <name evidence="13" type="ORF">US52_C0040G0001</name>
</gene>
<dbReference type="InterPro" id="IPR036397">
    <property type="entry name" value="RNaseH_sf"/>
</dbReference>
<dbReference type="Gene3D" id="3.30.420.10">
    <property type="entry name" value="Ribonuclease H-like superfamily/Ribonuclease H"/>
    <property type="match status" value="1"/>
</dbReference>
<evidence type="ECO:0000313" key="14">
    <source>
        <dbReference type="Proteomes" id="UP000034852"/>
    </source>
</evidence>
<dbReference type="PANTHER" id="PTHR10954:SF23">
    <property type="entry name" value="RIBONUCLEASE"/>
    <property type="match status" value="1"/>
</dbReference>
<dbReference type="EMBL" id="LBTH01000040">
    <property type="protein sequence ID" value="KKQ34962.1"/>
    <property type="molecule type" value="Genomic_DNA"/>
</dbReference>
<feature type="binding site" evidence="10">
    <location>
        <position position="25"/>
    </location>
    <ligand>
        <name>a divalent metal cation</name>
        <dbReference type="ChEBI" id="CHEBI:60240"/>
    </ligand>
</feature>
<dbReference type="SUPFAM" id="SSF53098">
    <property type="entry name" value="Ribonuclease H-like"/>
    <property type="match status" value="1"/>
</dbReference>
<keyword evidence="9 10" id="KW-0378">Hydrolase</keyword>
<name>A0A0G0GY24_9BACT</name>
<dbReference type="PANTHER" id="PTHR10954">
    <property type="entry name" value="RIBONUCLEASE H2 SUBUNIT A"/>
    <property type="match status" value="1"/>
</dbReference>
<comment type="similarity">
    <text evidence="4">Belongs to the RNase HII family. RnhC subfamily.</text>
</comment>